<name>A0A1H3Y4Y1_9BACT</name>
<dbReference type="EMBL" id="FNRI01000001">
    <property type="protein sequence ID" value="SEA06699.1"/>
    <property type="molecule type" value="Genomic_DNA"/>
</dbReference>
<protein>
    <recommendedName>
        <fullName evidence="3">HEPN domain-containing protein</fullName>
    </recommendedName>
</protein>
<reference evidence="1 2" key="1">
    <citation type="submission" date="2016-10" db="EMBL/GenBank/DDBJ databases">
        <authorList>
            <person name="de Groot N.N."/>
        </authorList>
    </citation>
    <scope>NUCLEOTIDE SEQUENCE [LARGE SCALE GENOMIC DNA]</scope>
    <source>
        <strain evidence="1 2">DSM 25383</strain>
    </source>
</reference>
<keyword evidence="2" id="KW-1185">Reference proteome</keyword>
<dbReference type="AlphaFoldDB" id="A0A1H3Y4Y1"/>
<evidence type="ECO:0000313" key="2">
    <source>
        <dbReference type="Proteomes" id="UP000183253"/>
    </source>
</evidence>
<proteinExistence type="predicted"/>
<organism evidence="1 2">
    <name type="scientific">Alistipes timonensis JC136</name>
    <dbReference type="NCBI Taxonomy" id="1033731"/>
    <lineage>
        <taxon>Bacteria</taxon>
        <taxon>Pseudomonadati</taxon>
        <taxon>Bacteroidota</taxon>
        <taxon>Bacteroidia</taxon>
        <taxon>Bacteroidales</taxon>
        <taxon>Rikenellaceae</taxon>
        <taxon>Alistipes</taxon>
    </lineage>
</organism>
<dbReference type="Gene3D" id="1.20.120.330">
    <property type="entry name" value="Nucleotidyltransferases domain 2"/>
    <property type="match status" value="1"/>
</dbReference>
<evidence type="ECO:0008006" key="3">
    <source>
        <dbReference type="Google" id="ProtNLM"/>
    </source>
</evidence>
<dbReference type="STRING" id="1033731.SAMN05444145_101447"/>
<sequence>MLYCHKRYRVPTQTCCDFGAARNDALYYFLHIYGLGNQLLENAGEATITCDFRRAAFLCAQAALLYFRTLFFVFYHFETDSENIEELYVSLRTLSADLMVMFDSGQYTAMSTIPRLRNYLDAARFDYNFTVSPHTVTTDIAYVEKMKKIISLVCNRRLIMYENKISK</sequence>
<dbReference type="RefSeq" id="WP_010259912.1">
    <property type="nucleotide sequence ID" value="NZ_CAEG01000004.1"/>
</dbReference>
<gene>
    <name evidence="1" type="ORF">SAMN05444145_101447</name>
</gene>
<dbReference type="Proteomes" id="UP000183253">
    <property type="component" value="Unassembled WGS sequence"/>
</dbReference>
<accession>A0A1H3Y4Y1</accession>
<evidence type="ECO:0000313" key="1">
    <source>
        <dbReference type="EMBL" id="SEA06699.1"/>
    </source>
</evidence>